<gene>
    <name evidence="2" type="ORF">GCM10011379_39310</name>
</gene>
<keyword evidence="1" id="KW-0472">Membrane</keyword>
<dbReference type="AlphaFoldDB" id="A0A917J2S2"/>
<feature type="transmembrane region" description="Helical" evidence="1">
    <location>
        <begin position="176"/>
        <end position="201"/>
    </location>
</feature>
<feature type="transmembrane region" description="Helical" evidence="1">
    <location>
        <begin position="46"/>
        <end position="70"/>
    </location>
</feature>
<keyword evidence="1" id="KW-1133">Transmembrane helix</keyword>
<evidence type="ECO:0000256" key="1">
    <source>
        <dbReference type="SAM" id="Phobius"/>
    </source>
</evidence>
<dbReference type="Proteomes" id="UP000627292">
    <property type="component" value="Unassembled WGS sequence"/>
</dbReference>
<proteinExistence type="predicted"/>
<feature type="transmembrane region" description="Helical" evidence="1">
    <location>
        <begin position="280"/>
        <end position="297"/>
    </location>
</feature>
<reference evidence="2" key="1">
    <citation type="journal article" date="2014" name="Int. J. Syst. Evol. Microbiol.">
        <title>Complete genome sequence of Corynebacterium casei LMG S-19264T (=DSM 44701T), isolated from a smear-ripened cheese.</title>
        <authorList>
            <consortium name="US DOE Joint Genome Institute (JGI-PGF)"/>
            <person name="Walter F."/>
            <person name="Albersmeier A."/>
            <person name="Kalinowski J."/>
            <person name="Ruckert C."/>
        </authorList>
    </citation>
    <scope>NUCLEOTIDE SEQUENCE</scope>
    <source>
        <strain evidence="2">CGMCC 1.15290</strain>
    </source>
</reference>
<organism evidence="2 3">
    <name type="scientific">Filimonas zeae</name>
    <dbReference type="NCBI Taxonomy" id="1737353"/>
    <lineage>
        <taxon>Bacteria</taxon>
        <taxon>Pseudomonadati</taxon>
        <taxon>Bacteroidota</taxon>
        <taxon>Chitinophagia</taxon>
        <taxon>Chitinophagales</taxon>
        <taxon>Chitinophagaceae</taxon>
        <taxon>Filimonas</taxon>
    </lineage>
</organism>
<keyword evidence="1" id="KW-0812">Transmembrane</keyword>
<name>A0A917J2S2_9BACT</name>
<feature type="transmembrane region" description="Helical" evidence="1">
    <location>
        <begin position="137"/>
        <end position="170"/>
    </location>
</feature>
<keyword evidence="3" id="KW-1185">Reference proteome</keyword>
<protein>
    <submittedName>
        <fullName evidence="2">Uncharacterized protein</fullName>
    </submittedName>
</protein>
<dbReference type="RefSeq" id="WP_188955524.1">
    <property type="nucleotide sequence ID" value="NZ_BMIB01000004.1"/>
</dbReference>
<reference evidence="2" key="2">
    <citation type="submission" date="2020-09" db="EMBL/GenBank/DDBJ databases">
        <authorList>
            <person name="Sun Q."/>
            <person name="Zhou Y."/>
        </authorList>
    </citation>
    <scope>NUCLEOTIDE SEQUENCE</scope>
    <source>
        <strain evidence="2">CGMCC 1.15290</strain>
    </source>
</reference>
<feature type="transmembrane region" description="Helical" evidence="1">
    <location>
        <begin position="255"/>
        <end position="273"/>
    </location>
</feature>
<dbReference type="EMBL" id="BMIB01000004">
    <property type="protein sequence ID" value="GGH75586.1"/>
    <property type="molecule type" value="Genomic_DNA"/>
</dbReference>
<feature type="transmembrane region" description="Helical" evidence="1">
    <location>
        <begin position="222"/>
        <end position="243"/>
    </location>
</feature>
<evidence type="ECO:0000313" key="3">
    <source>
        <dbReference type="Proteomes" id="UP000627292"/>
    </source>
</evidence>
<sequence>MVSLFRENSSGSIFWLLLLSLGLHACFIVQAPEVVAAHGTGALGGLFFLAPPLPGFILVVIYHTLVVLQALRLNHIASELRLFSKVSYTVAMAYLLLTALFEPWAHITPALLCNSLIIWLFGKMVRLQVAALPRQVIFNIGFIAGLLVMLYHPSVTLVPLCLIAIAILRTFRLNEWFIVLLGVFTPFYLLVSLLFLGGNLGDIWLYIPEWGVNFIPPAHTPIFIGTAVVLCLLILSGIFLWRTNATRSLIQVRKAWTVLLLTLVLLIPVMFVCKDAGFEAGIMAMVPASVFVAGVFIYPCRGWLPALVFWLLAGLSVYNNWPQ</sequence>
<accession>A0A917J2S2</accession>
<feature type="transmembrane region" description="Helical" evidence="1">
    <location>
        <begin position="107"/>
        <end position="125"/>
    </location>
</feature>
<evidence type="ECO:0000313" key="2">
    <source>
        <dbReference type="EMBL" id="GGH75586.1"/>
    </source>
</evidence>
<comment type="caution">
    <text evidence="2">The sequence shown here is derived from an EMBL/GenBank/DDBJ whole genome shotgun (WGS) entry which is preliminary data.</text>
</comment>
<feature type="transmembrane region" description="Helical" evidence="1">
    <location>
        <begin position="303"/>
        <end position="321"/>
    </location>
</feature>